<feature type="compositionally biased region" description="Polar residues" evidence="2">
    <location>
        <begin position="235"/>
        <end position="259"/>
    </location>
</feature>
<evidence type="ECO:0000256" key="2">
    <source>
        <dbReference type="SAM" id="MobiDB-lite"/>
    </source>
</evidence>
<gene>
    <name evidence="4" type="ORF">MERR_LOCUS48304</name>
</gene>
<comment type="caution">
    <text evidence="4">The sequence shown here is derived from an EMBL/GenBank/DDBJ whole genome shotgun (WGS) entry which is preliminary data.</text>
</comment>
<dbReference type="PROSITE" id="PS50158">
    <property type="entry name" value="ZF_CCHC"/>
    <property type="match status" value="1"/>
</dbReference>
<organism evidence="4 5">
    <name type="scientific">Microthlaspi erraticum</name>
    <dbReference type="NCBI Taxonomy" id="1685480"/>
    <lineage>
        <taxon>Eukaryota</taxon>
        <taxon>Viridiplantae</taxon>
        <taxon>Streptophyta</taxon>
        <taxon>Embryophyta</taxon>
        <taxon>Tracheophyta</taxon>
        <taxon>Spermatophyta</taxon>
        <taxon>Magnoliopsida</taxon>
        <taxon>eudicotyledons</taxon>
        <taxon>Gunneridae</taxon>
        <taxon>Pentapetalae</taxon>
        <taxon>rosids</taxon>
        <taxon>malvids</taxon>
        <taxon>Brassicales</taxon>
        <taxon>Brassicaceae</taxon>
        <taxon>Coluteocarpeae</taxon>
        <taxon>Microthlaspi</taxon>
    </lineage>
</organism>
<dbReference type="Pfam" id="PF14111">
    <property type="entry name" value="DUF4283"/>
    <property type="match status" value="1"/>
</dbReference>
<reference evidence="4" key="1">
    <citation type="submission" date="2020-01" db="EMBL/GenBank/DDBJ databases">
        <authorList>
            <person name="Mishra B."/>
        </authorList>
    </citation>
    <scope>NUCLEOTIDE SEQUENCE [LARGE SCALE GENOMIC DNA]</scope>
</reference>
<dbReference type="Proteomes" id="UP000467841">
    <property type="component" value="Unassembled WGS sequence"/>
</dbReference>
<dbReference type="GO" id="GO:0008270">
    <property type="term" value="F:zinc ion binding"/>
    <property type="evidence" value="ECO:0007669"/>
    <property type="project" value="UniProtKB-KW"/>
</dbReference>
<feature type="compositionally biased region" description="Basic and acidic residues" evidence="2">
    <location>
        <begin position="176"/>
        <end position="197"/>
    </location>
</feature>
<dbReference type="InterPro" id="IPR001878">
    <property type="entry name" value="Znf_CCHC"/>
</dbReference>
<proteinExistence type="predicted"/>
<evidence type="ECO:0000313" key="5">
    <source>
        <dbReference type="Proteomes" id="UP000467841"/>
    </source>
</evidence>
<dbReference type="GO" id="GO:0003676">
    <property type="term" value="F:nucleic acid binding"/>
    <property type="evidence" value="ECO:0007669"/>
    <property type="project" value="InterPro"/>
</dbReference>
<dbReference type="InterPro" id="IPR040256">
    <property type="entry name" value="At4g02000-like"/>
</dbReference>
<sequence length="259" mass="29064">MWGKGKKLEIHNNPLTRSLIVRIPNEYMRSKILEKGAWYVGDSMFHTAKWTAGHSPEDCQAVTMQLWAHLTEVPLDLRHQNGLSLIAGLIGEPKETDDFTKNLVSLTIAHVKVEVRLTKDLPDVVEFERESGEVVEVFVDYPWLPPKCSHCQELGHIAKNCLLLPIPTKEVPPAPEKGKQEKIYKKKESTSKEKDPISSHPKSKPTSPPETPKIQIPVTLRPPLVNHPTEIIHPQNPSATPKTDPKLSSKTTFSPPQSL</sequence>
<dbReference type="OrthoDB" id="1109940at2759"/>
<keyword evidence="1" id="KW-0479">Metal-binding</keyword>
<dbReference type="InterPro" id="IPR025558">
    <property type="entry name" value="DUF4283"/>
</dbReference>
<feature type="region of interest" description="Disordered" evidence="2">
    <location>
        <begin position="169"/>
        <end position="259"/>
    </location>
</feature>
<accession>A0A6D2L8V3</accession>
<evidence type="ECO:0000259" key="3">
    <source>
        <dbReference type="PROSITE" id="PS50158"/>
    </source>
</evidence>
<keyword evidence="1" id="KW-0863">Zinc-finger</keyword>
<dbReference type="EMBL" id="CACVBM020001851">
    <property type="protein sequence ID" value="CAA7061068.1"/>
    <property type="molecule type" value="Genomic_DNA"/>
</dbReference>
<dbReference type="PANTHER" id="PTHR31286">
    <property type="entry name" value="GLYCINE-RICH CELL WALL STRUCTURAL PROTEIN 1.8-LIKE"/>
    <property type="match status" value="1"/>
</dbReference>
<feature type="domain" description="CCHC-type" evidence="3">
    <location>
        <begin position="147"/>
        <end position="161"/>
    </location>
</feature>
<name>A0A6D2L8V3_9BRAS</name>
<dbReference type="AlphaFoldDB" id="A0A6D2L8V3"/>
<evidence type="ECO:0000256" key="1">
    <source>
        <dbReference type="PROSITE-ProRule" id="PRU00047"/>
    </source>
</evidence>
<dbReference type="Pfam" id="PF00098">
    <property type="entry name" value="zf-CCHC"/>
    <property type="match status" value="1"/>
</dbReference>
<evidence type="ECO:0000313" key="4">
    <source>
        <dbReference type="EMBL" id="CAA7061068.1"/>
    </source>
</evidence>
<keyword evidence="5" id="KW-1185">Reference proteome</keyword>
<protein>
    <recommendedName>
        <fullName evidence="3">CCHC-type domain-containing protein</fullName>
    </recommendedName>
</protein>
<keyword evidence="1" id="KW-0862">Zinc</keyword>
<dbReference type="PANTHER" id="PTHR31286:SF90">
    <property type="entry name" value="DUF4283 DOMAIN-CONTAINING PROTEIN"/>
    <property type="match status" value="1"/>
</dbReference>